<feature type="compositionally biased region" description="Acidic residues" evidence="1">
    <location>
        <begin position="262"/>
        <end position="277"/>
    </location>
</feature>
<feature type="compositionally biased region" description="Pro residues" evidence="1">
    <location>
        <begin position="457"/>
        <end position="469"/>
    </location>
</feature>
<feature type="compositionally biased region" description="Basic and acidic residues" evidence="1">
    <location>
        <begin position="432"/>
        <end position="450"/>
    </location>
</feature>
<feature type="region of interest" description="Disordered" evidence="1">
    <location>
        <begin position="579"/>
        <end position="715"/>
    </location>
</feature>
<reference evidence="2" key="1">
    <citation type="submission" date="2016-06" db="EMBL/GenBank/DDBJ databases">
        <title>Draft Genome sequence of the fungus Inonotus baumii.</title>
        <authorList>
            <person name="Zhu H."/>
            <person name="Lin W."/>
        </authorList>
    </citation>
    <scope>NUCLEOTIDE SEQUENCE</scope>
    <source>
        <strain evidence="2">821</strain>
    </source>
</reference>
<feature type="region of interest" description="Disordered" evidence="1">
    <location>
        <begin position="432"/>
        <end position="470"/>
    </location>
</feature>
<feature type="compositionally biased region" description="Pro residues" evidence="1">
    <location>
        <begin position="590"/>
        <end position="606"/>
    </location>
</feature>
<name>A0A9Q5N670_SANBA</name>
<accession>A0A9Q5N670</accession>
<protein>
    <submittedName>
        <fullName evidence="2">Uncharacterized protein</fullName>
    </submittedName>
</protein>
<dbReference type="EMBL" id="LNZH02000204">
    <property type="protein sequence ID" value="OCB86146.1"/>
    <property type="molecule type" value="Genomic_DNA"/>
</dbReference>
<dbReference type="AlphaFoldDB" id="A0A9Q5N670"/>
<proteinExistence type="predicted"/>
<gene>
    <name evidence="2" type="ORF">A7U60_g6735</name>
</gene>
<organism evidence="2 3">
    <name type="scientific">Sanghuangporus baumii</name>
    <name type="common">Phellinus baumii</name>
    <dbReference type="NCBI Taxonomy" id="108892"/>
    <lineage>
        <taxon>Eukaryota</taxon>
        <taxon>Fungi</taxon>
        <taxon>Dikarya</taxon>
        <taxon>Basidiomycota</taxon>
        <taxon>Agaricomycotina</taxon>
        <taxon>Agaricomycetes</taxon>
        <taxon>Hymenochaetales</taxon>
        <taxon>Hymenochaetaceae</taxon>
        <taxon>Sanghuangporus</taxon>
    </lineage>
</organism>
<sequence length="715" mass="76993">MSVPSAPPPTYDQGQHDDLVSLQCQPPSSSDGATFVPNDVQLVICPSGNATHFQKGYLGANGERAAIEGELQIKGVPLDLWESLTVTLTSSESDGKHYVELNSTSVNLYSRDGPSGSNTFVVTSSIPFSIPLTPDTPQCLHVGRSSLSHILTATLKTSDASLPVLSRSITIHTRRFTSHLSRCEVLPHSVSLNYPTPVKVELGRTTYRVDEPIPVYVTIPPPDRSVILDHGFTLRSVRAELIRTVKVQSLEGSSINGATANDIDEGSSSGDDDDDTDTVSSSEIPPSAEFSYAASTSTVPISFGGPYFPNETILARSGSSCRFHTTKPVKLRLILRSSFPSFSPDRNGVQFPEPENTFVDDDPQCASISQSSVLHTIEFRIQVRVTFLHVSTRSERTFALVLPLTILPPPAPLPEVDPSFDMAYIKKHDRPPVKTVRREDSDIYTGEHETQAGPSALAPPPFEEAPPPFFSVGEASTSRLPTFFESESEIIVPSEDHPAAENMQPLPRRETSVEGEGVLFGFPASEVYDGHSDVMRSSTPPPSLEMAAGDANVTNLVGFVNQPGCAMDALNLVLEEHAEMSRSQGRDDFLPPPPPPMDDPSDPPPSIDSEFRSRNPDSDPPPSILNPDFRTTALVPRTPPPPGGSPMSRVLPLSDAPAVLDVSNRRPSLPEEASGISPSHAPPPYLNPTTPGETEPVSGPPPYVDLVPSVANQSH</sequence>
<evidence type="ECO:0000256" key="1">
    <source>
        <dbReference type="SAM" id="MobiDB-lite"/>
    </source>
</evidence>
<dbReference type="OrthoDB" id="3357813at2759"/>
<evidence type="ECO:0000313" key="3">
    <source>
        <dbReference type="Proteomes" id="UP000757232"/>
    </source>
</evidence>
<feature type="compositionally biased region" description="Basic and acidic residues" evidence="1">
    <location>
        <begin position="579"/>
        <end position="589"/>
    </location>
</feature>
<keyword evidence="3" id="KW-1185">Reference proteome</keyword>
<dbReference type="Proteomes" id="UP000757232">
    <property type="component" value="Unassembled WGS sequence"/>
</dbReference>
<comment type="caution">
    <text evidence="2">The sequence shown here is derived from an EMBL/GenBank/DDBJ whole genome shotgun (WGS) entry which is preliminary data.</text>
</comment>
<feature type="region of interest" description="Disordered" evidence="1">
    <location>
        <begin position="255"/>
        <end position="287"/>
    </location>
</feature>
<evidence type="ECO:0000313" key="2">
    <source>
        <dbReference type="EMBL" id="OCB86146.1"/>
    </source>
</evidence>